<dbReference type="HOGENOM" id="CLU_078023_0_0_1"/>
<evidence type="ECO:0000259" key="1">
    <source>
        <dbReference type="Pfam" id="PF13302"/>
    </source>
</evidence>
<keyword evidence="3" id="KW-1185">Reference proteome</keyword>
<dbReference type="PANTHER" id="PTHR43441">
    <property type="entry name" value="RIBOSOMAL-PROTEIN-SERINE ACETYLTRANSFERASE"/>
    <property type="match status" value="1"/>
</dbReference>
<dbReference type="SUPFAM" id="SSF55729">
    <property type="entry name" value="Acyl-CoA N-acyltransferases (Nat)"/>
    <property type="match status" value="1"/>
</dbReference>
<dbReference type="GO" id="GO:0008999">
    <property type="term" value="F:protein-N-terminal-alanine acetyltransferase activity"/>
    <property type="evidence" value="ECO:0007669"/>
    <property type="project" value="TreeGrafter"/>
</dbReference>
<dbReference type="InterPro" id="IPR051908">
    <property type="entry name" value="Ribosomal_N-acetyltransferase"/>
</dbReference>
<accession>A0A0D1ZZ32</accession>
<dbReference type="AlphaFoldDB" id="A0A0D1ZZ32"/>
<protein>
    <recommendedName>
        <fullName evidence="1">N-acetyltransferase domain-containing protein</fullName>
    </recommendedName>
</protein>
<proteinExistence type="predicted"/>
<dbReference type="OMA" id="ECMVRND"/>
<dbReference type="InterPro" id="IPR016181">
    <property type="entry name" value="Acyl_CoA_acyltransferase"/>
</dbReference>
<dbReference type="Pfam" id="PF13302">
    <property type="entry name" value="Acetyltransf_3"/>
    <property type="match status" value="1"/>
</dbReference>
<gene>
    <name evidence="2" type="ORF">PV10_06560</name>
</gene>
<reference evidence="2 3" key="1">
    <citation type="submission" date="2015-01" db="EMBL/GenBank/DDBJ databases">
        <title>The Genome Sequence of Exophiala mesophila CBS40295.</title>
        <authorList>
            <consortium name="The Broad Institute Genomics Platform"/>
            <person name="Cuomo C."/>
            <person name="de Hoog S."/>
            <person name="Gorbushina A."/>
            <person name="Stielow B."/>
            <person name="Teixiera M."/>
            <person name="Abouelleil A."/>
            <person name="Chapman S.B."/>
            <person name="Priest M."/>
            <person name="Young S.K."/>
            <person name="Wortman J."/>
            <person name="Nusbaum C."/>
            <person name="Birren B."/>
        </authorList>
    </citation>
    <scope>NUCLEOTIDE SEQUENCE [LARGE SCALE GENOMIC DNA]</scope>
    <source>
        <strain evidence="2 3">CBS 40295</strain>
    </source>
</reference>
<dbReference type="OrthoDB" id="41238at2759"/>
<sequence>MTSNFNLPIDLSRLQNDRLKLVPLEDNLEEWANAYVDDAHRHPHVYDWLTYGPFANGAEYVAWYNGSVRQNPSELLLAILLKAGSITRKDISTGETTTIEVSDDTFAGIAGIVSQPERATVDLGGMILTGFQRTFVFTHTNALLLHYCLDGVKDGGLGLRRVQWQANASNTASVNAAKRLGFQWEGLIRWQQVLPVTKKGSDGAGLHRDDLPRRGWDGRELGPGRHTAMLSLCWDDWVGGGRQHIDALVQRR</sequence>
<organism evidence="2 3">
    <name type="scientific">Exophiala mesophila</name>
    <name type="common">Black yeast-like fungus</name>
    <dbReference type="NCBI Taxonomy" id="212818"/>
    <lineage>
        <taxon>Eukaryota</taxon>
        <taxon>Fungi</taxon>
        <taxon>Dikarya</taxon>
        <taxon>Ascomycota</taxon>
        <taxon>Pezizomycotina</taxon>
        <taxon>Eurotiomycetes</taxon>
        <taxon>Chaetothyriomycetidae</taxon>
        <taxon>Chaetothyriales</taxon>
        <taxon>Herpotrichiellaceae</taxon>
        <taxon>Exophiala</taxon>
    </lineage>
</organism>
<name>A0A0D1ZZ32_EXOME</name>
<feature type="domain" description="N-acetyltransferase" evidence="1">
    <location>
        <begin position="18"/>
        <end position="183"/>
    </location>
</feature>
<dbReference type="Proteomes" id="UP000054302">
    <property type="component" value="Unassembled WGS sequence"/>
</dbReference>
<evidence type="ECO:0000313" key="3">
    <source>
        <dbReference type="Proteomes" id="UP000054302"/>
    </source>
</evidence>
<dbReference type="VEuPathDB" id="FungiDB:PV10_06560"/>
<dbReference type="EMBL" id="KN847523">
    <property type="protein sequence ID" value="KIV92093.1"/>
    <property type="molecule type" value="Genomic_DNA"/>
</dbReference>
<dbReference type="Gene3D" id="3.40.630.30">
    <property type="match status" value="1"/>
</dbReference>
<dbReference type="PANTHER" id="PTHR43441:SF5">
    <property type="entry name" value="FAMILY ACETYLTRANSFERASE, PUTATIVE-RELATED"/>
    <property type="match status" value="1"/>
</dbReference>
<dbReference type="InterPro" id="IPR000182">
    <property type="entry name" value="GNAT_dom"/>
</dbReference>
<dbReference type="GO" id="GO:1990189">
    <property type="term" value="F:protein N-terminal-serine acetyltransferase activity"/>
    <property type="evidence" value="ECO:0007669"/>
    <property type="project" value="TreeGrafter"/>
</dbReference>
<dbReference type="GeneID" id="27324405"/>
<dbReference type="RefSeq" id="XP_016223667.1">
    <property type="nucleotide sequence ID" value="XM_016371374.1"/>
</dbReference>
<evidence type="ECO:0000313" key="2">
    <source>
        <dbReference type="EMBL" id="KIV92093.1"/>
    </source>
</evidence>